<dbReference type="OrthoDB" id="405858at2759"/>
<dbReference type="EMBL" id="CAJNDS010000324">
    <property type="protein sequence ID" value="CAE7192266.1"/>
    <property type="molecule type" value="Genomic_DNA"/>
</dbReference>
<accession>A0A812J6D6</accession>
<keyword evidence="2" id="KW-1185">Reference proteome</keyword>
<reference evidence="1" key="1">
    <citation type="submission" date="2021-02" db="EMBL/GenBank/DDBJ databases">
        <authorList>
            <person name="Dougan E. K."/>
            <person name="Rhodes N."/>
            <person name="Thang M."/>
            <person name="Chan C."/>
        </authorList>
    </citation>
    <scope>NUCLEOTIDE SEQUENCE</scope>
</reference>
<evidence type="ECO:0008006" key="3">
    <source>
        <dbReference type="Google" id="ProtNLM"/>
    </source>
</evidence>
<organism evidence="1 2">
    <name type="scientific">Symbiodinium natans</name>
    <dbReference type="NCBI Taxonomy" id="878477"/>
    <lineage>
        <taxon>Eukaryota</taxon>
        <taxon>Sar</taxon>
        <taxon>Alveolata</taxon>
        <taxon>Dinophyceae</taxon>
        <taxon>Suessiales</taxon>
        <taxon>Symbiodiniaceae</taxon>
        <taxon>Symbiodinium</taxon>
    </lineage>
</organism>
<evidence type="ECO:0000313" key="2">
    <source>
        <dbReference type="Proteomes" id="UP000604046"/>
    </source>
</evidence>
<evidence type="ECO:0000313" key="1">
    <source>
        <dbReference type="EMBL" id="CAE7192266.1"/>
    </source>
</evidence>
<sequence>MWLSSWLGAACHGGCCTSGSPTENLVREESVEADADFWTDLQGFWYLRSDNRCVGEIVENRVVWHIQWQRSDTATTTTLHAMSFDTLSCTIDNAFFTGFVLRDAQTSIQWSDGDVWLRK</sequence>
<dbReference type="AlphaFoldDB" id="A0A812J6D6"/>
<comment type="caution">
    <text evidence="1">The sequence shown here is derived from an EMBL/GenBank/DDBJ whole genome shotgun (WGS) entry which is preliminary data.</text>
</comment>
<dbReference type="Proteomes" id="UP000604046">
    <property type="component" value="Unassembled WGS sequence"/>
</dbReference>
<name>A0A812J6D6_9DINO</name>
<proteinExistence type="predicted"/>
<protein>
    <recommendedName>
        <fullName evidence="3">Lipocalin/cytosolic fatty-acid binding domain-containing protein</fullName>
    </recommendedName>
</protein>
<gene>
    <name evidence="1" type="ORF">SNAT2548_LOCUS5132</name>
</gene>